<reference evidence="2 3" key="1">
    <citation type="submission" date="2019-05" db="EMBL/GenBank/DDBJ databases">
        <title>Draft genomes of bacterial isolates retrieved from different Forrest soils.</title>
        <authorList>
            <person name="Soares-Castro P."/>
            <person name="Santos P.M."/>
        </authorList>
    </citation>
    <scope>NUCLEOTIDE SEQUENCE [LARGE SCALE GENOMIC DNA]</scope>
    <source>
        <strain evidence="2 3">UMG736</strain>
    </source>
</reference>
<dbReference type="AlphaFoldDB" id="A0ABD6M6X2"/>
<dbReference type="EMBL" id="SUQN01000011">
    <property type="protein sequence ID" value="NTZ52936.1"/>
    <property type="molecule type" value="Genomic_DNA"/>
</dbReference>
<dbReference type="InterPro" id="IPR018640">
    <property type="entry name" value="DUF2063"/>
</dbReference>
<dbReference type="Gene3D" id="1.10.150.690">
    <property type="entry name" value="DUF2063"/>
    <property type="match status" value="1"/>
</dbReference>
<protein>
    <submittedName>
        <fullName evidence="2">DUF2063 domain-containing protein</fullName>
    </submittedName>
</protein>
<gene>
    <name evidence="2" type="ORF">FCH32_21960</name>
</gene>
<evidence type="ECO:0000313" key="2">
    <source>
        <dbReference type="EMBL" id="NTZ52936.1"/>
    </source>
</evidence>
<proteinExistence type="predicted"/>
<evidence type="ECO:0000259" key="1">
    <source>
        <dbReference type="Pfam" id="PF09836"/>
    </source>
</evidence>
<keyword evidence="3" id="KW-1185">Reference proteome</keyword>
<name>A0ABD6M6X2_9ENTR</name>
<comment type="caution">
    <text evidence="2">The sequence shown here is derived from an EMBL/GenBank/DDBJ whole genome shotgun (WGS) entry which is preliminary data.</text>
</comment>
<dbReference type="InterPro" id="IPR044922">
    <property type="entry name" value="DUF2063_N_sf"/>
</dbReference>
<dbReference type="Proteomes" id="UP000729009">
    <property type="component" value="Unassembled WGS sequence"/>
</dbReference>
<evidence type="ECO:0000313" key="3">
    <source>
        <dbReference type="Proteomes" id="UP000729009"/>
    </source>
</evidence>
<feature type="domain" description="Putative DNA-binding" evidence="1">
    <location>
        <begin position="3"/>
        <end position="92"/>
    </location>
</feature>
<sequence>MLQSFYDALINPRMSCPVGIMVWNGSDPLARFAVYRNNVMASLIDALVDNYPILQAQVGKDFFRAMAAEFIRQSPPSSPILAYYGGNLSSWIATFPPLAEWPWLADLATLEFAFISSLHAVDLQANKEINSDAFDPQTTGLILNTSLNIVRSSYAVYKIWIAHKKNISLTDIDPCQAESVMLFRHDNDVVVIPISSGQAQFVNALLSGATLMASVKAGQQYETEFDPEKALTELHRFGLIVNLRENIL</sequence>
<dbReference type="Pfam" id="PF09836">
    <property type="entry name" value="DUF2063"/>
    <property type="match status" value="1"/>
</dbReference>
<organism evidence="2 3">
    <name type="scientific">Citrobacter gillenii</name>
    <dbReference type="NCBI Taxonomy" id="67828"/>
    <lineage>
        <taxon>Bacteria</taxon>
        <taxon>Pseudomonadati</taxon>
        <taxon>Pseudomonadota</taxon>
        <taxon>Gammaproteobacteria</taxon>
        <taxon>Enterobacterales</taxon>
        <taxon>Enterobacteriaceae</taxon>
        <taxon>Citrobacter</taxon>
        <taxon>Citrobacter freundii complex</taxon>
    </lineage>
</organism>
<accession>A0ABD6M6X2</accession>